<dbReference type="Proteomes" id="UP000295830">
    <property type="component" value="Unassembled WGS sequence"/>
</dbReference>
<dbReference type="Gene3D" id="1.10.268.10">
    <property type="entry name" value="Topoisomerase, domain 3"/>
    <property type="match status" value="1"/>
</dbReference>
<dbReference type="OrthoDB" id="9806486at2"/>
<dbReference type="Gene3D" id="2.120.10.90">
    <property type="entry name" value="DNA gyrase/topoisomerase IV, subunit A, C-terminal"/>
    <property type="match status" value="1"/>
</dbReference>
<accession>A0A4R7JYM9</accession>
<sequence>MPEFETTDDGFERVALRDYTEKAYLEYSMYVILDRALPHIGDGLKPVQRRIIYAMSELGLAATAKYKKSARTVGDVLGKFHPHGDAACYEAMVLMAQPFSYRYPLVDGQGNWGSQDDPKSFAAMRYTESRLAPFSELLLSELGQGTVDWVPNFDGTMNEPATLPARVPHVLLNGTTGIAVGMATDIPPHNLREVAAACLRLLDDPDTDVDGLCEHIQGPDFPAGAEIVSAPEDLRQLYKSGRGTLRMRARWQVESGDIVITAMPHQVSGNRIMEQIAQQMHAKKLPMVGDLRDESDHENPVRMVISPRSNRVDTDALMTHLFASTDLEKNYRMNLNVIGMDGRPAVRDLREMLQEWLTYRRETVRRRLEHRLGKVEARLHILEGLLVAYLNIDEVIEIIRTEDKPKPVLMERFELSSDQAEAILELKLRNLAKLEEMKIRGEQDELAQERDSLNRILGSEKRLTDLIKSELEADAEKYGDDRRSPIQARSEARAFNETDLISGEPVTVVLSEKGWIRSAKGHDIDPTGFNYKAGDRYFLSVRGRNNQQTLVLDTTGRSYAIATHSLPSARGQGEPLTTRINPPSGAGFAGLLMAEEKGRVLLTTTAGYGFVTQCDSLLSRNRNGKALLTVPNGAQVLPPKVVREGEKVWLAAISSDGRMLVFPLEELPELGKGKGNKIMGIPPDRLRNGEESMVAVATFTEKDSLVLYAGKRHLKLRFSDLEHYLGERGRRGHKLPRGLQRVDRLEVTEHNEPGEEAPSTDE</sequence>
<feature type="site" description="Transition state stabilizer" evidence="7">
    <location>
        <position position="125"/>
    </location>
</feature>
<dbReference type="NCBIfam" id="TIGR01062">
    <property type="entry name" value="parC_Gneg"/>
    <property type="match status" value="1"/>
</dbReference>
<dbReference type="PANTHER" id="PTHR43493:SF1">
    <property type="entry name" value="DNA TOPOISOMERASE 4 SUBUNIT A"/>
    <property type="match status" value="1"/>
</dbReference>
<dbReference type="GO" id="GO:0003918">
    <property type="term" value="F:DNA topoisomerase type II (double strand cut, ATP-hydrolyzing) activity"/>
    <property type="evidence" value="ECO:0007669"/>
    <property type="project" value="UniProtKB-UniRule"/>
</dbReference>
<dbReference type="InterPro" id="IPR006691">
    <property type="entry name" value="GyrA/parC_rep"/>
</dbReference>
<evidence type="ECO:0000256" key="8">
    <source>
        <dbReference type="PROSITE-ProRule" id="PRU01384"/>
    </source>
</evidence>
<proteinExistence type="inferred from homology"/>
<dbReference type="EC" id="5.6.2.2" evidence="7"/>
<dbReference type="InterPro" id="IPR050220">
    <property type="entry name" value="Type_II_DNA_Topoisomerases"/>
</dbReference>
<keyword evidence="4 7" id="KW-0238">DNA-binding</keyword>
<dbReference type="GO" id="GO:0009330">
    <property type="term" value="C:DNA topoisomerase type II (double strand cut, ATP-hydrolyzing) complex"/>
    <property type="evidence" value="ECO:0007669"/>
    <property type="project" value="TreeGrafter"/>
</dbReference>
<dbReference type="InterPro" id="IPR002205">
    <property type="entry name" value="Topo_IIA_dom_A"/>
</dbReference>
<evidence type="ECO:0000256" key="5">
    <source>
        <dbReference type="ARBA" id="ARBA00023136"/>
    </source>
</evidence>
<dbReference type="AlphaFoldDB" id="A0A4R7JYM9"/>
<dbReference type="SMART" id="SM00434">
    <property type="entry name" value="TOP4c"/>
    <property type="match status" value="1"/>
</dbReference>
<dbReference type="CDD" id="cd00187">
    <property type="entry name" value="TOP4c"/>
    <property type="match status" value="1"/>
</dbReference>
<dbReference type="SUPFAM" id="SSF101904">
    <property type="entry name" value="GyrA/ParC C-terminal domain-like"/>
    <property type="match status" value="1"/>
</dbReference>
<dbReference type="GO" id="GO:0005737">
    <property type="term" value="C:cytoplasm"/>
    <property type="evidence" value="ECO:0007669"/>
    <property type="project" value="TreeGrafter"/>
</dbReference>
<name>A0A4R7JYM9_9GAMM</name>
<comment type="similarity">
    <text evidence="7">Belongs to the type II topoisomerase GyrA/ParC subunit family. ParC type 1 subfamily.</text>
</comment>
<dbReference type="Pfam" id="PF00521">
    <property type="entry name" value="DNA_topoisoIV"/>
    <property type="match status" value="1"/>
</dbReference>
<evidence type="ECO:0000313" key="11">
    <source>
        <dbReference type="Proteomes" id="UP000295830"/>
    </source>
</evidence>
<dbReference type="InterPro" id="IPR013758">
    <property type="entry name" value="Topo_IIA_A/C_ab"/>
</dbReference>
<evidence type="ECO:0000256" key="4">
    <source>
        <dbReference type="ARBA" id="ARBA00023125"/>
    </source>
</evidence>
<evidence type="ECO:0000313" key="10">
    <source>
        <dbReference type="EMBL" id="TDT43315.1"/>
    </source>
</evidence>
<evidence type="ECO:0000256" key="3">
    <source>
        <dbReference type="ARBA" id="ARBA00023029"/>
    </source>
</evidence>
<dbReference type="GO" id="GO:0005524">
    <property type="term" value="F:ATP binding"/>
    <property type="evidence" value="ECO:0007669"/>
    <property type="project" value="InterPro"/>
</dbReference>
<keyword evidence="2 7" id="KW-1003">Cell membrane</keyword>
<comment type="subcellular location">
    <subcellularLocation>
        <location evidence="7">Cell membrane</location>
        <topology evidence="7">Peripheral membrane protein</topology>
    </subcellularLocation>
</comment>
<dbReference type="SUPFAM" id="SSF56719">
    <property type="entry name" value="Type II DNA topoisomerase"/>
    <property type="match status" value="1"/>
</dbReference>
<dbReference type="FunFam" id="1.10.268.10:FF:000001">
    <property type="entry name" value="DNA gyrase subunit A"/>
    <property type="match status" value="1"/>
</dbReference>
<dbReference type="HAMAP" id="MF_00936">
    <property type="entry name" value="ParC_type1"/>
    <property type="match status" value="1"/>
</dbReference>
<feature type="active site" description="O-(5'-phospho-DNA)-tyrosine intermediate" evidence="7 8">
    <location>
        <position position="126"/>
    </location>
</feature>
<dbReference type="GO" id="GO:0005694">
    <property type="term" value="C:chromosome"/>
    <property type="evidence" value="ECO:0007669"/>
    <property type="project" value="InterPro"/>
</dbReference>
<comment type="catalytic activity">
    <reaction evidence="1 7 8">
        <text>ATP-dependent breakage, passage and rejoining of double-stranded DNA.</text>
        <dbReference type="EC" id="5.6.2.2"/>
    </reaction>
</comment>
<dbReference type="GO" id="GO:0006265">
    <property type="term" value="P:DNA topological change"/>
    <property type="evidence" value="ECO:0007669"/>
    <property type="project" value="UniProtKB-UniRule"/>
</dbReference>
<organism evidence="10 11">
    <name type="scientific">Halospina denitrificans</name>
    <dbReference type="NCBI Taxonomy" id="332522"/>
    <lineage>
        <taxon>Bacteria</taxon>
        <taxon>Pseudomonadati</taxon>
        <taxon>Pseudomonadota</taxon>
        <taxon>Gammaproteobacteria</taxon>
        <taxon>Halospina</taxon>
    </lineage>
</organism>
<dbReference type="EMBL" id="SOAX01000002">
    <property type="protein sequence ID" value="TDT43315.1"/>
    <property type="molecule type" value="Genomic_DNA"/>
</dbReference>
<dbReference type="Gene3D" id="3.90.199.10">
    <property type="entry name" value="Topoisomerase II, domain 5"/>
    <property type="match status" value="1"/>
</dbReference>
<keyword evidence="5 7" id="KW-0472">Membrane</keyword>
<feature type="domain" description="Topo IIA-type catalytic" evidence="9">
    <location>
        <begin position="37"/>
        <end position="500"/>
    </location>
</feature>
<feature type="site" description="Interaction with DNA" evidence="7">
    <location>
        <position position="45"/>
    </location>
</feature>
<dbReference type="Pfam" id="PF03989">
    <property type="entry name" value="DNA_gyraseA_C"/>
    <property type="match status" value="2"/>
</dbReference>
<evidence type="ECO:0000256" key="2">
    <source>
        <dbReference type="ARBA" id="ARBA00022475"/>
    </source>
</evidence>
<dbReference type="GO" id="GO:0019897">
    <property type="term" value="C:extrinsic component of plasma membrane"/>
    <property type="evidence" value="ECO:0007669"/>
    <property type="project" value="UniProtKB-UniRule"/>
</dbReference>
<comment type="function">
    <text evidence="7">Topoisomerase IV is essential for chromosome segregation. It relaxes supercoiled DNA. Performs the decatenation events required during the replication of a circular DNA molecule.</text>
</comment>
<dbReference type="InterPro" id="IPR013760">
    <property type="entry name" value="Topo_IIA-like_dom_sf"/>
</dbReference>
<dbReference type="InterPro" id="IPR035516">
    <property type="entry name" value="Gyrase/topoIV_suA_C"/>
</dbReference>
<feature type="site" description="Interaction with DNA" evidence="7">
    <location>
        <position position="81"/>
    </location>
</feature>
<comment type="subunit">
    <text evidence="7">Heterotetramer composed of ParC and ParE.</text>
</comment>
<evidence type="ECO:0000256" key="1">
    <source>
        <dbReference type="ARBA" id="ARBA00000185"/>
    </source>
</evidence>
<protein>
    <recommendedName>
        <fullName evidence="7">DNA topoisomerase 4 subunit A</fullName>
        <ecNumber evidence="7">5.6.2.2</ecNumber>
    </recommendedName>
    <alternativeName>
        <fullName evidence="7">Topoisomerase IV subunit A</fullName>
    </alternativeName>
</protein>
<dbReference type="InterPro" id="IPR013757">
    <property type="entry name" value="Topo_IIA_A_a_sf"/>
</dbReference>
<comment type="caution">
    <text evidence="10">The sequence shown here is derived from an EMBL/GenBank/DDBJ whole genome shotgun (WGS) entry which is preliminary data.</text>
</comment>
<dbReference type="Gene3D" id="3.30.1360.40">
    <property type="match status" value="1"/>
</dbReference>
<dbReference type="RefSeq" id="WP_133735391.1">
    <property type="nucleotide sequence ID" value="NZ_SOAX01000002.1"/>
</dbReference>
<keyword evidence="3 7" id="KW-0799">Topoisomerase</keyword>
<evidence type="ECO:0000256" key="6">
    <source>
        <dbReference type="ARBA" id="ARBA00023235"/>
    </source>
</evidence>
<evidence type="ECO:0000256" key="7">
    <source>
        <dbReference type="HAMAP-Rule" id="MF_00936"/>
    </source>
</evidence>
<dbReference type="GO" id="GO:0007059">
    <property type="term" value="P:chromosome segregation"/>
    <property type="evidence" value="ECO:0007669"/>
    <property type="project" value="UniProtKB-UniRule"/>
</dbReference>
<keyword evidence="11" id="KW-1185">Reference proteome</keyword>
<gene>
    <name evidence="7" type="primary">parC</name>
    <name evidence="10" type="ORF">DES49_1129</name>
</gene>
<feature type="site" description="Interaction with DNA" evidence="7">
    <location>
        <position position="83"/>
    </location>
</feature>
<keyword evidence="6 7" id="KW-0413">Isomerase</keyword>
<dbReference type="PROSITE" id="PS52040">
    <property type="entry name" value="TOPO_IIA"/>
    <property type="match status" value="1"/>
</dbReference>
<dbReference type="GO" id="GO:0003677">
    <property type="term" value="F:DNA binding"/>
    <property type="evidence" value="ECO:0007669"/>
    <property type="project" value="UniProtKB-UniRule"/>
</dbReference>
<dbReference type="InterPro" id="IPR005742">
    <property type="entry name" value="TopoIV_A_Gneg"/>
</dbReference>
<dbReference type="PANTHER" id="PTHR43493">
    <property type="entry name" value="DNA GYRASE/TOPOISOMERASE SUBUNIT A"/>
    <property type="match status" value="1"/>
</dbReference>
<reference evidence="10 11" key="1">
    <citation type="submission" date="2019-03" db="EMBL/GenBank/DDBJ databases">
        <title>Genomic Encyclopedia of Type Strains, Phase IV (KMG-IV): sequencing the most valuable type-strain genomes for metagenomic binning, comparative biology and taxonomic classification.</title>
        <authorList>
            <person name="Goeker M."/>
        </authorList>
    </citation>
    <scope>NUCLEOTIDE SEQUENCE [LARGE SCALE GENOMIC DNA]</scope>
    <source>
        <strain evidence="10 11">DSM 15505</strain>
    </source>
</reference>
<evidence type="ECO:0000259" key="9">
    <source>
        <dbReference type="PROSITE" id="PS52040"/>
    </source>
</evidence>
<dbReference type="NCBIfam" id="NF004044">
    <property type="entry name" value="PRK05561.1"/>
    <property type="match status" value="1"/>
</dbReference>